<name>A0ABU3CG26_9FLAO</name>
<evidence type="ECO:0000313" key="2">
    <source>
        <dbReference type="EMBL" id="MDT0645302.1"/>
    </source>
</evidence>
<dbReference type="InterPro" id="IPR013217">
    <property type="entry name" value="Methyltransf_12"/>
</dbReference>
<comment type="caution">
    <text evidence="2">The sequence shown here is derived from an EMBL/GenBank/DDBJ whole genome shotgun (WGS) entry which is preliminary data.</text>
</comment>
<sequence length="269" mass="32025">MKSEERKLLNARQKEFYDTKHKNAATRLWSYFRNGALNRIKKDIGVERDIYELHKNWFGDLSRKKVLDLGCHAGNSLSFYLAQNSREYLGIDLSPKGINSLNRRLEKLSRASAEVMDFLSEEFREKDFDLIYAYGVLHHFRDVDELIAKLQEKLSNEGTIVSHDPLQTSLPIRFIRSIYRPFQSDKDWEWPFSRTTYYKFEKAFEIKERRAVLGKAKWSTFINFLPISKEKRVHKAKAWHQEDWENSLKSDNEMFDCMHLSLLMKKRSL</sequence>
<dbReference type="SUPFAM" id="SSF53335">
    <property type="entry name" value="S-adenosyl-L-methionine-dependent methyltransferases"/>
    <property type="match status" value="1"/>
</dbReference>
<dbReference type="GO" id="GO:0032259">
    <property type="term" value="P:methylation"/>
    <property type="evidence" value="ECO:0007669"/>
    <property type="project" value="UniProtKB-KW"/>
</dbReference>
<dbReference type="EMBL" id="JAVRHO010000002">
    <property type="protein sequence ID" value="MDT0645302.1"/>
    <property type="molecule type" value="Genomic_DNA"/>
</dbReference>
<proteinExistence type="predicted"/>
<reference evidence="2 3" key="1">
    <citation type="submission" date="2023-09" db="EMBL/GenBank/DDBJ databases">
        <authorList>
            <person name="Rey-Velasco X."/>
        </authorList>
    </citation>
    <scope>NUCLEOTIDE SEQUENCE [LARGE SCALE GENOMIC DNA]</scope>
    <source>
        <strain evidence="2 3">F260</strain>
    </source>
</reference>
<dbReference type="CDD" id="cd02440">
    <property type="entry name" value="AdoMet_MTases"/>
    <property type="match status" value="1"/>
</dbReference>
<dbReference type="Gene3D" id="3.40.50.150">
    <property type="entry name" value="Vaccinia Virus protein VP39"/>
    <property type="match status" value="1"/>
</dbReference>
<keyword evidence="3" id="KW-1185">Reference proteome</keyword>
<dbReference type="PANTHER" id="PTHR43861">
    <property type="entry name" value="TRANS-ACONITATE 2-METHYLTRANSFERASE-RELATED"/>
    <property type="match status" value="1"/>
</dbReference>
<accession>A0ABU3CG26</accession>
<feature type="domain" description="Methyltransferase type 12" evidence="1">
    <location>
        <begin position="67"/>
        <end position="159"/>
    </location>
</feature>
<dbReference type="Pfam" id="PF08242">
    <property type="entry name" value="Methyltransf_12"/>
    <property type="match status" value="1"/>
</dbReference>
<evidence type="ECO:0000259" key="1">
    <source>
        <dbReference type="Pfam" id="PF08242"/>
    </source>
</evidence>
<dbReference type="GO" id="GO:0008168">
    <property type="term" value="F:methyltransferase activity"/>
    <property type="evidence" value="ECO:0007669"/>
    <property type="project" value="UniProtKB-KW"/>
</dbReference>
<dbReference type="RefSeq" id="WP_311493452.1">
    <property type="nucleotide sequence ID" value="NZ_JAVRHO010000002.1"/>
</dbReference>
<evidence type="ECO:0000313" key="3">
    <source>
        <dbReference type="Proteomes" id="UP001245285"/>
    </source>
</evidence>
<organism evidence="2 3">
    <name type="scientific">Autumnicola lenta</name>
    <dbReference type="NCBI Taxonomy" id="3075593"/>
    <lineage>
        <taxon>Bacteria</taxon>
        <taxon>Pseudomonadati</taxon>
        <taxon>Bacteroidota</taxon>
        <taxon>Flavobacteriia</taxon>
        <taxon>Flavobacteriales</taxon>
        <taxon>Flavobacteriaceae</taxon>
        <taxon>Autumnicola</taxon>
    </lineage>
</organism>
<keyword evidence="2" id="KW-0489">Methyltransferase</keyword>
<protein>
    <submittedName>
        <fullName evidence="2">Class I SAM-dependent methyltransferase</fullName>
        <ecNumber evidence="2">2.1.-.-</ecNumber>
    </submittedName>
</protein>
<keyword evidence="2" id="KW-0808">Transferase</keyword>
<dbReference type="Proteomes" id="UP001245285">
    <property type="component" value="Unassembled WGS sequence"/>
</dbReference>
<gene>
    <name evidence="2" type="ORF">RM545_01255</name>
</gene>
<dbReference type="InterPro" id="IPR029063">
    <property type="entry name" value="SAM-dependent_MTases_sf"/>
</dbReference>
<dbReference type="EC" id="2.1.-.-" evidence="2"/>